<dbReference type="Gene3D" id="3.40.850.10">
    <property type="entry name" value="Kinesin motor domain"/>
    <property type="match status" value="1"/>
</dbReference>
<gene>
    <name evidence="13" type="primary">LOC100828670</name>
    <name evidence="12" type="ORF">BRADI_1g24560v3</name>
</gene>
<dbReference type="CDD" id="cd01372">
    <property type="entry name" value="KISc_KIF4"/>
    <property type="match status" value="1"/>
</dbReference>
<feature type="domain" description="Kinesin motor" evidence="11">
    <location>
        <begin position="122"/>
        <end position="467"/>
    </location>
</feature>
<dbReference type="SMART" id="SM00129">
    <property type="entry name" value="KISc"/>
    <property type="match status" value="1"/>
</dbReference>
<feature type="region of interest" description="Disordered" evidence="10">
    <location>
        <begin position="1237"/>
        <end position="1361"/>
    </location>
</feature>
<feature type="compositionally biased region" description="Polar residues" evidence="10">
    <location>
        <begin position="1331"/>
        <end position="1342"/>
    </location>
</feature>
<dbReference type="GO" id="GO:0051231">
    <property type="term" value="P:spindle elongation"/>
    <property type="evidence" value="ECO:0000318"/>
    <property type="project" value="GO_Central"/>
</dbReference>
<dbReference type="SUPFAM" id="SSF52540">
    <property type="entry name" value="P-loop containing nucleoside triphosphate hydrolases"/>
    <property type="match status" value="1"/>
</dbReference>
<dbReference type="InterPro" id="IPR033467">
    <property type="entry name" value="Tesmin/TSO1-like_CXC"/>
</dbReference>
<dbReference type="InterPro" id="IPR001752">
    <property type="entry name" value="Kinesin_motor_dom"/>
</dbReference>
<protein>
    <recommendedName>
        <fullName evidence="11">Kinesin motor domain-containing protein</fullName>
    </recommendedName>
</protein>
<evidence type="ECO:0000256" key="10">
    <source>
        <dbReference type="SAM" id="MobiDB-lite"/>
    </source>
</evidence>
<dbReference type="EMBL" id="CM000880">
    <property type="protein sequence ID" value="KQK15716.2"/>
    <property type="molecule type" value="Genomic_DNA"/>
</dbReference>
<evidence type="ECO:0000256" key="7">
    <source>
        <dbReference type="ARBA" id="ARBA00023316"/>
    </source>
</evidence>
<dbReference type="GO" id="GO:0071555">
    <property type="term" value="P:cell wall organization"/>
    <property type="evidence" value="ECO:0007669"/>
    <property type="project" value="UniProtKB-KW"/>
</dbReference>
<feature type="compositionally biased region" description="Basic and acidic residues" evidence="10">
    <location>
        <begin position="1352"/>
        <end position="1361"/>
    </location>
</feature>
<feature type="binding site" evidence="9">
    <location>
        <begin position="201"/>
        <end position="208"/>
    </location>
    <ligand>
        <name>ATP</name>
        <dbReference type="ChEBI" id="CHEBI:30616"/>
    </ligand>
</feature>
<dbReference type="GO" id="GO:0003777">
    <property type="term" value="F:microtubule motor activity"/>
    <property type="evidence" value="ECO:0000318"/>
    <property type="project" value="GO_Central"/>
</dbReference>
<evidence type="ECO:0000256" key="2">
    <source>
        <dbReference type="ARBA" id="ARBA00022701"/>
    </source>
</evidence>
<evidence type="ECO:0000313" key="13">
    <source>
        <dbReference type="EnsemblPlants" id="KQK15716"/>
    </source>
</evidence>
<dbReference type="InterPro" id="IPR019821">
    <property type="entry name" value="Kinesin_motor_CS"/>
</dbReference>
<dbReference type="FunCoup" id="A0A0Q3JUG6">
    <property type="interactions" value="513"/>
</dbReference>
<keyword evidence="7" id="KW-0961">Cell wall biogenesis/degradation</keyword>
<dbReference type="Pfam" id="PF25764">
    <property type="entry name" value="KIF21A_4th"/>
    <property type="match status" value="1"/>
</dbReference>
<dbReference type="PROSITE" id="PS00411">
    <property type="entry name" value="KINESIN_MOTOR_1"/>
    <property type="match status" value="1"/>
</dbReference>
<dbReference type="FunFam" id="3.40.850.10:FF:000032">
    <property type="entry name" value="kinesin-like protein KIN-4A isoform X1"/>
    <property type="match status" value="1"/>
</dbReference>
<evidence type="ECO:0000256" key="9">
    <source>
        <dbReference type="PROSITE-ProRule" id="PRU00283"/>
    </source>
</evidence>
<dbReference type="RefSeq" id="XP_010236916.2">
    <property type="nucleotide sequence ID" value="XM_010238614.3"/>
</dbReference>
<proteinExistence type="inferred from homology"/>
<dbReference type="GO" id="GO:0005875">
    <property type="term" value="C:microtubule associated complex"/>
    <property type="evidence" value="ECO:0000318"/>
    <property type="project" value="GO_Central"/>
</dbReference>
<feature type="region of interest" description="Disordered" evidence="10">
    <location>
        <begin position="1090"/>
        <end position="1138"/>
    </location>
</feature>
<feature type="region of interest" description="Disordered" evidence="10">
    <location>
        <begin position="631"/>
        <end position="653"/>
    </location>
</feature>
<feature type="compositionally biased region" description="Acidic residues" evidence="10">
    <location>
        <begin position="1090"/>
        <end position="1103"/>
    </location>
</feature>
<reference evidence="12 13" key="1">
    <citation type="journal article" date="2010" name="Nature">
        <title>Genome sequencing and analysis of the model grass Brachypodium distachyon.</title>
        <authorList>
            <consortium name="International Brachypodium Initiative"/>
        </authorList>
    </citation>
    <scope>NUCLEOTIDE SEQUENCE [LARGE SCALE GENOMIC DNA]</scope>
    <source>
        <strain evidence="12 13">Bd21</strain>
    </source>
</reference>
<dbReference type="ExpressionAtlas" id="A0A0Q3JUG6">
    <property type="expression patterns" value="baseline"/>
</dbReference>
<accession>A0A0Q3JUG6</accession>
<evidence type="ECO:0000256" key="4">
    <source>
        <dbReference type="ARBA" id="ARBA00022840"/>
    </source>
</evidence>
<dbReference type="InterPro" id="IPR027640">
    <property type="entry name" value="Kinesin-like_fam"/>
</dbReference>
<dbReference type="InterPro" id="IPR036961">
    <property type="entry name" value="Kinesin_motor_dom_sf"/>
</dbReference>
<dbReference type="Proteomes" id="UP000008810">
    <property type="component" value="Chromosome 1"/>
</dbReference>
<dbReference type="EnsemblPlants" id="KQK15716">
    <property type="protein sequence ID" value="KQK15716"/>
    <property type="gene ID" value="BRADI_1g24560v3"/>
</dbReference>
<dbReference type="PRINTS" id="PR00380">
    <property type="entry name" value="KINESINHEAVY"/>
</dbReference>
<dbReference type="KEGG" id="bdi:100828670"/>
<dbReference type="Pfam" id="PF00225">
    <property type="entry name" value="Kinesin"/>
    <property type="match status" value="1"/>
</dbReference>
<dbReference type="PROSITE" id="PS50067">
    <property type="entry name" value="KINESIN_MOTOR_2"/>
    <property type="match status" value="1"/>
</dbReference>
<feature type="compositionally biased region" description="Basic residues" evidence="10">
    <location>
        <begin position="1109"/>
        <end position="1120"/>
    </location>
</feature>
<organism evidence="12">
    <name type="scientific">Brachypodium distachyon</name>
    <name type="common">Purple false brome</name>
    <name type="synonym">Trachynia distachya</name>
    <dbReference type="NCBI Taxonomy" id="15368"/>
    <lineage>
        <taxon>Eukaryota</taxon>
        <taxon>Viridiplantae</taxon>
        <taxon>Streptophyta</taxon>
        <taxon>Embryophyta</taxon>
        <taxon>Tracheophyta</taxon>
        <taxon>Spermatophyta</taxon>
        <taxon>Magnoliopsida</taxon>
        <taxon>Liliopsida</taxon>
        <taxon>Poales</taxon>
        <taxon>Poaceae</taxon>
        <taxon>BOP clade</taxon>
        <taxon>Pooideae</taxon>
        <taxon>Stipodae</taxon>
        <taxon>Brachypodieae</taxon>
        <taxon>Brachypodium</taxon>
    </lineage>
</organism>
<evidence type="ECO:0000256" key="5">
    <source>
        <dbReference type="ARBA" id="ARBA00023054"/>
    </source>
</evidence>
<evidence type="ECO:0000256" key="8">
    <source>
        <dbReference type="ARBA" id="ARBA00061175"/>
    </source>
</evidence>
<name>A0A0Q3JUG6_BRADI</name>
<keyword evidence="4 9" id="KW-0067">ATP-binding</keyword>
<reference evidence="12" key="2">
    <citation type="submission" date="2017-06" db="EMBL/GenBank/DDBJ databases">
        <title>WGS assembly of Brachypodium distachyon.</title>
        <authorList>
            <consortium name="The International Brachypodium Initiative"/>
            <person name="Lucas S."/>
            <person name="Harmon-Smith M."/>
            <person name="Lail K."/>
            <person name="Tice H."/>
            <person name="Grimwood J."/>
            <person name="Bruce D."/>
            <person name="Barry K."/>
            <person name="Shu S."/>
            <person name="Lindquist E."/>
            <person name="Wang M."/>
            <person name="Pitluck S."/>
            <person name="Vogel J.P."/>
            <person name="Garvin D.F."/>
            <person name="Mockler T.C."/>
            <person name="Schmutz J."/>
            <person name="Rokhsar D."/>
            <person name="Bevan M.W."/>
        </authorList>
    </citation>
    <scope>NUCLEOTIDE SEQUENCE</scope>
    <source>
        <strain evidence="12">Bd21</strain>
    </source>
</reference>
<dbReference type="GO" id="GO:0008017">
    <property type="term" value="F:microtubule binding"/>
    <property type="evidence" value="ECO:0007669"/>
    <property type="project" value="InterPro"/>
</dbReference>
<comment type="similarity">
    <text evidence="8">Belongs to the TRAFAC class myosin-kinesin ATPase superfamily. Kinesin family. KIN-4 subfamily.</text>
</comment>
<reference evidence="13" key="3">
    <citation type="submission" date="2018-08" db="UniProtKB">
        <authorList>
            <consortium name="EnsemblPlants"/>
        </authorList>
    </citation>
    <scope>IDENTIFICATION</scope>
    <source>
        <strain evidence="13">cv. Bd21</strain>
    </source>
</reference>
<keyword evidence="2" id="KW-0493">Microtubule</keyword>
<feature type="region of interest" description="Disordered" evidence="10">
    <location>
        <begin position="92"/>
        <end position="120"/>
    </location>
</feature>
<evidence type="ECO:0000313" key="14">
    <source>
        <dbReference type="Proteomes" id="UP000008810"/>
    </source>
</evidence>
<keyword evidence="14" id="KW-1185">Reference proteome</keyword>
<dbReference type="GO" id="GO:0005524">
    <property type="term" value="F:ATP binding"/>
    <property type="evidence" value="ECO:0007669"/>
    <property type="project" value="UniProtKB-UniRule"/>
</dbReference>
<dbReference type="GO" id="GO:0007018">
    <property type="term" value="P:microtubule-based movement"/>
    <property type="evidence" value="ECO:0007669"/>
    <property type="project" value="InterPro"/>
</dbReference>
<evidence type="ECO:0000256" key="1">
    <source>
        <dbReference type="ARBA" id="ARBA00011738"/>
    </source>
</evidence>
<evidence type="ECO:0000256" key="3">
    <source>
        <dbReference type="ARBA" id="ARBA00022741"/>
    </source>
</evidence>
<dbReference type="PANTHER" id="PTHR47969:SF6">
    <property type="entry name" value="KINESIN-LIKE PROTEIN KIN-4C"/>
    <property type="match status" value="1"/>
</dbReference>
<evidence type="ECO:0000259" key="11">
    <source>
        <dbReference type="PROSITE" id="PS50067"/>
    </source>
</evidence>
<sequence length="1361" mass="151881">MARAQQLTEKGAASPREAPPSRTNLNFEIASTDEPPSPLLFFSFYFLPHFSRTPPVPFRTELPPPPPPPPPPSLIASLLRGYDKPPPVRAAAAVDGRRRHGEGTVRDPMGSSEMASQPQSDSVKVAVNVRPLITSELLLGCTDCVTVTPCEPQVQIGPHVFTYDHVYGSTGSPSTLIFEQCVHPLIDSLFCGYNTTVLAYGQTGSGKTYTMGTNYTGEANCGGIIPQVMETIFRKADAMKDDAELLIRVSFIEIFKEEVFDLLDDPGCVAKASAPARVPIQIRETANGSITLAGVTEAEVKSKEEMALYLARGSSSRATGSTNMNSQSSRSHAIFTISIEQKKTSNFTSDKTTNNDYDILSSKFHLVDLAGSERAKRTGADGLRLKEGIHINKGLLALGNVISALGDEKKRKEGAFVPYRDSKLTRLLQDSLGGNSRTVMIACISPADSNAEETINTLKYANRARNIQNKAVINRDPVTAEMQKLRSQLEQLQSELLFSRSGSAALEELQLLQQKVSLLELKNSELCYELKEREMSCEQLAQRALSAQLEKDQLMLKLESARNGKSWDDIENASSEDVDLMKTYISKIQQLEDEITRQKFSAACRNGLHDQLALDKGMLLDDLGSGCDVGMPEASSEVDEEEKEREHSSLQEKLDKELQDLDKRLQQKEAEMKQFAKSDTSVLKQHYETKLHEVEQEKKALQKEIEDLRHTLTNISSSTDECGHKLKENYLQKLSTLESQLKKKQQAQQQLLRQKHKSDEAAMRLQGEIQRIKSQKVQLQQKIKQESEQFRSWKAAREKEVLQLKKEGRRNEYEMHKLLALNQKQKMVLQRKTEEATMATKRLKDLLEAKKSTRDTYGSGNGSGIQALMRTIDDELEVTVRAYELRSHYERQMQERAAISKEIAKLKECPQAMSPSARSSRMSALENMLSSSSSAMVSMASQLSEAEDRERAFNGRGRWNHIRSLPDAKNTMNYLFQLASSSRCQLHDKEVMCREKDLVIGELKEKVVVLNGRTRQLEAQTNDLHNQNMLLFTAMNNAKKSGRALRCDTTVGPEDGQTYALRKSARASQFSMYSKNNFYWSDDMDISDAEESQELDDMSDGSDSDWVKSSKKVNTRRRKSSNLSGNNSHKNVKSEMHSDEIPNFQKDHASQCCSCTSKSLCKTRYCECKAGGSQCGTACGCDASKCTNRVHIKKEIDDEPSPTEGSECGDVSFSDNDVKLKEDVKQGIMLLENAMAEKEAQEPKSRKPLADIGNNIVKQPGAKPKQRKNWCKSTIQLVPTEPPPPPSAPDNCEAAPRSRADIPLRLPRGMSPVPAESNPLTDRNSTKPDESASTNKDNNSVRARSPARPRKNAIEKENHLR</sequence>
<evidence type="ECO:0000313" key="12">
    <source>
        <dbReference type="EMBL" id="KQK15716.2"/>
    </source>
</evidence>
<evidence type="ECO:0000256" key="6">
    <source>
        <dbReference type="ARBA" id="ARBA00023175"/>
    </source>
</evidence>
<dbReference type="GO" id="GO:0007052">
    <property type="term" value="P:mitotic spindle organization"/>
    <property type="evidence" value="ECO:0000318"/>
    <property type="project" value="GO_Central"/>
</dbReference>
<comment type="subunit">
    <text evidence="1">Homodimer.</text>
</comment>
<dbReference type="PANTHER" id="PTHR47969">
    <property type="entry name" value="CHROMOSOME-ASSOCIATED KINESIN KIF4A-RELATED"/>
    <property type="match status" value="1"/>
</dbReference>
<dbReference type="OrthoDB" id="3176171at2759"/>
<feature type="compositionally biased region" description="Basic and acidic residues" evidence="10">
    <location>
        <begin position="1237"/>
        <end position="1249"/>
    </location>
</feature>
<keyword evidence="3 9" id="KW-0547">Nucleotide-binding</keyword>
<dbReference type="GeneID" id="100828670"/>
<dbReference type="SMART" id="SM01114">
    <property type="entry name" value="CXC"/>
    <property type="match status" value="1"/>
</dbReference>
<feature type="region of interest" description="Disordered" evidence="10">
    <location>
        <begin position="1"/>
        <end position="30"/>
    </location>
</feature>
<keyword evidence="5" id="KW-0175">Coiled coil</keyword>
<feature type="compositionally biased region" description="Basic and acidic residues" evidence="10">
    <location>
        <begin position="644"/>
        <end position="653"/>
    </location>
</feature>
<dbReference type="STRING" id="15368.A0A0Q3JUG6"/>
<keyword evidence="6 9" id="KW-0505">Motor protein</keyword>
<dbReference type="Gramene" id="KQK15716">
    <property type="protein sequence ID" value="KQK15716"/>
    <property type="gene ID" value="BRADI_1g24560v3"/>
</dbReference>
<dbReference type="GO" id="GO:0005874">
    <property type="term" value="C:microtubule"/>
    <property type="evidence" value="ECO:0007669"/>
    <property type="project" value="UniProtKB-KW"/>
</dbReference>
<dbReference type="InterPro" id="IPR027417">
    <property type="entry name" value="P-loop_NTPase"/>
</dbReference>